<dbReference type="Gene3D" id="3.30.470.20">
    <property type="entry name" value="ATP-grasp fold, B domain"/>
    <property type="match status" value="1"/>
</dbReference>
<evidence type="ECO:0000313" key="3">
    <source>
        <dbReference type="Proteomes" id="UP000596742"/>
    </source>
</evidence>
<organism evidence="2 3">
    <name type="scientific">Mytilus galloprovincialis</name>
    <name type="common">Mediterranean mussel</name>
    <dbReference type="NCBI Taxonomy" id="29158"/>
    <lineage>
        <taxon>Eukaryota</taxon>
        <taxon>Metazoa</taxon>
        <taxon>Spiralia</taxon>
        <taxon>Lophotrochozoa</taxon>
        <taxon>Mollusca</taxon>
        <taxon>Bivalvia</taxon>
        <taxon>Autobranchia</taxon>
        <taxon>Pteriomorphia</taxon>
        <taxon>Mytilida</taxon>
        <taxon>Mytiloidea</taxon>
        <taxon>Mytilidae</taxon>
        <taxon>Mytilinae</taxon>
        <taxon>Mytilus</taxon>
    </lineage>
</organism>
<dbReference type="InterPro" id="IPR027749">
    <property type="entry name" value="TTLL12"/>
</dbReference>
<dbReference type="Pfam" id="PF25556">
    <property type="entry name" value="SET_TTL"/>
    <property type="match status" value="1"/>
</dbReference>
<accession>A0A8B6GW52</accession>
<reference evidence="2" key="1">
    <citation type="submission" date="2018-11" db="EMBL/GenBank/DDBJ databases">
        <authorList>
            <person name="Alioto T."/>
            <person name="Alioto T."/>
        </authorList>
    </citation>
    <scope>NUCLEOTIDE SEQUENCE</scope>
</reference>
<proteinExistence type="predicted"/>
<feature type="domain" description="Tubulin--tyrosine ligase-like protein 12 SET-like" evidence="1">
    <location>
        <begin position="64"/>
        <end position="229"/>
    </location>
</feature>
<dbReference type="OrthoDB" id="60477at2759"/>
<protein>
    <submittedName>
        <fullName evidence="2">Tubulin--tyrosine ligase-like protein 12</fullName>
    </submittedName>
</protein>
<dbReference type="PROSITE" id="PS51221">
    <property type="entry name" value="TTL"/>
    <property type="match status" value="1"/>
</dbReference>
<sequence length="620" mass="72295">MPHATDVSEKKMSQEEFIAVHGAQLSSSVVPEILWPTLHEKLANEILDAGSSFKLLCYMDEEDNVKWKVVAEKKISCGDSNQIYLIDHAWTYQTKDARLQLQMIQGLMERMADLMEIDKEQDNEEIIEEILTEMWKYNQTYSFGHLERGSDEAMPLWYIMDEFGSRIQHSSTPSFRTAPFYYAPLQISFTLLWPVQDLEEGGEVTRNFVENVSNQDVCQCRLLPWQPCDLKQIDYEQKEPDISYFLSHKQGETLPNMSIDYPGLSKDRNVKVFLTYQSFPKFLTDGRFELVETMEEADIIWCNTHWKDYKKFSEETPGKFVNQFPCECVVTVKDMLAVVCRRAGSDMEDPETMETEPAWLPRTYNLQTELPLFVSYFQNRKEKGLDNHWICKPWNLARGLDMHITSNLNQIVRLPESGPKVACKYVEDPVLFHREEIGDVKFDIRYIVLLSSVQPLKLYVYRVFWLRFANKTFSLDHFDDYEKHFTVMNYVEDGQNLKQINYDDFIPMFDGQYPDHKWSGDCGVEESIFQMFREMFEAASCKPAPAGIAPSPQSRAMYAVDLLLKWKTNTKGERTMQPVVCEVNFSPDCDRACKYHPNFVNDVFSTLFLDDIEGRPVTLL</sequence>
<name>A0A8B6GW52_MYTGA</name>
<dbReference type="InterPro" id="IPR057954">
    <property type="entry name" value="SET_TTL12"/>
</dbReference>
<dbReference type="AlphaFoldDB" id="A0A8B6GW52"/>
<keyword evidence="3" id="KW-1185">Reference proteome</keyword>
<dbReference type="EMBL" id="UYJE01009104">
    <property type="protein sequence ID" value="VDI70071.1"/>
    <property type="molecule type" value="Genomic_DNA"/>
</dbReference>
<evidence type="ECO:0000259" key="1">
    <source>
        <dbReference type="Pfam" id="PF25556"/>
    </source>
</evidence>
<dbReference type="PANTHER" id="PTHR46088:SF1">
    <property type="entry name" value="TUBULIN--TYROSINE LIGASE-LIKE PROTEIN 12"/>
    <property type="match status" value="1"/>
</dbReference>
<dbReference type="Pfam" id="PF03133">
    <property type="entry name" value="TTL"/>
    <property type="match status" value="1"/>
</dbReference>
<dbReference type="InterPro" id="IPR004344">
    <property type="entry name" value="TTL/TTLL_fam"/>
</dbReference>
<keyword evidence="2" id="KW-0436">Ligase</keyword>
<dbReference type="GO" id="GO:0005737">
    <property type="term" value="C:cytoplasm"/>
    <property type="evidence" value="ECO:0007669"/>
    <property type="project" value="TreeGrafter"/>
</dbReference>
<dbReference type="GO" id="GO:0016874">
    <property type="term" value="F:ligase activity"/>
    <property type="evidence" value="ECO:0007669"/>
    <property type="project" value="UniProtKB-KW"/>
</dbReference>
<comment type="caution">
    <text evidence="2">The sequence shown here is derived from an EMBL/GenBank/DDBJ whole genome shotgun (WGS) entry which is preliminary data.</text>
</comment>
<dbReference type="PANTHER" id="PTHR46088">
    <property type="entry name" value="TUBULIN--TYROSINE LIGASE-LIKE PROTEIN 12"/>
    <property type="match status" value="1"/>
</dbReference>
<evidence type="ECO:0000313" key="2">
    <source>
        <dbReference type="EMBL" id="VDI70071.1"/>
    </source>
</evidence>
<gene>
    <name evidence="2" type="ORF">MGAL_10B048521</name>
</gene>
<dbReference type="Proteomes" id="UP000596742">
    <property type="component" value="Unassembled WGS sequence"/>
</dbReference>